<feature type="non-terminal residue" evidence="12">
    <location>
        <position position="359"/>
    </location>
</feature>
<dbReference type="AlphaFoldDB" id="A0A1E4TCW5"/>
<evidence type="ECO:0000313" key="12">
    <source>
        <dbReference type="EMBL" id="ODV89488.1"/>
    </source>
</evidence>
<dbReference type="GO" id="GO:0045053">
    <property type="term" value="P:protein retention in Golgi apparatus"/>
    <property type="evidence" value="ECO:0007669"/>
    <property type="project" value="TreeGrafter"/>
</dbReference>
<dbReference type="GO" id="GO:0030904">
    <property type="term" value="C:retromer complex"/>
    <property type="evidence" value="ECO:0007669"/>
    <property type="project" value="UniProtKB-ARBA"/>
</dbReference>
<evidence type="ECO:0000256" key="5">
    <source>
        <dbReference type="ARBA" id="ARBA00022448"/>
    </source>
</evidence>
<dbReference type="EMBL" id="KV453843">
    <property type="protein sequence ID" value="ODV89488.1"/>
    <property type="molecule type" value="Genomic_DNA"/>
</dbReference>
<gene>
    <name evidence="12" type="ORF">CANCADRAFT_11595</name>
</gene>
<keyword evidence="8" id="KW-0653">Protein transport</keyword>
<evidence type="ECO:0000256" key="2">
    <source>
        <dbReference type="ARBA" id="ARBA00004496"/>
    </source>
</evidence>
<dbReference type="InterPro" id="IPR036871">
    <property type="entry name" value="PX_dom_sf"/>
</dbReference>
<dbReference type="PROSITE" id="PS50195">
    <property type="entry name" value="PX"/>
    <property type="match status" value="1"/>
</dbReference>
<dbReference type="SMART" id="SM00312">
    <property type="entry name" value="PX"/>
    <property type="match status" value="1"/>
</dbReference>
<dbReference type="GO" id="GO:0005829">
    <property type="term" value="C:cytosol"/>
    <property type="evidence" value="ECO:0007669"/>
    <property type="project" value="GOC"/>
</dbReference>
<accession>A0A1E4TCW5</accession>
<dbReference type="SUPFAM" id="SSF103657">
    <property type="entry name" value="BAR/IMD domain-like"/>
    <property type="match status" value="1"/>
</dbReference>
<dbReference type="GO" id="GO:0005794">
    <property type="term" value="C:Golgi apparatus"/>
    <property type="evidence" value="ECO:0007669"/>
    <property type="project" value="UniProtKB-SubCell"/>
</dbReference>
<evidence type="ECO:0000256" key="4">
    <source>
        <dbReference type="ARBA" id="ARBA00010883"/>
    </source>
</evidence>
<evidence type="ECO:0000256" key="6">
    <source>
        <dbReference type="ARBA" id="ARBA00022490"/>
    </source>
</evidence>
<keyword evidence="13" id="KW-1185">Reference proteome</keyword>
<dbReference type="CDD" id="cd06861">
    <property type="entry name" value="PX_Vps5p"/>
    <property type="match status" value="1"/>
</dbReference>
<dbReference type="Pfam" id="PF00787">
    <property type="entry name" value="PX"/>
    <property type="match status" value="1"/>
</dbReference>
<dbReference type="InterPro" id="IPR027267">
    <property type="entry name" value="AH/BAR_dom_sf"/>
</dbReference>
<reference evidence="13" key="1">
    <citation type="submission" date="2016-02" db="EMBL/GenBank/DDBJ databases">
        <title>Comparative genomics of biotechnologically important yeasts.</title>
        <authorList>
            <consortium name="DOE Joint Genome Institute"/>
            <person name="Riley R."/>
            <person name="Haridas S."/>
            <person name="Wolfe K.H."/>
            <person name="Lopes M.R."/>
            <person name="Hittinger C.T."/>
            <person name="Goker M."/>
            <person name="Salamov A."/>
            <person name="Wisecaver J."/>
            <person name="Long T.M."/>
            <person name="Aerts A.L."/>
            <person name="Barry K."/>
            <person name="Choi C."/>
            <person name="Clum A."/>
            <person name="Coughlan A.Y."/>
            <person name="Deshpande S."/>
            <person name="Douglass A.P."/>
            <person name="Hanson S.J."/>
            <person name="Klenk H.-P."/>
            <person name="Labutti K."/>
            <person name="Lapidus A."/>
            <person name="Lindquist E."/>
            <person name="Lipzen A."/>
            <person name="Meier-Kolthoff J.P."/>
            <person name="Ohm R.A."/>
            <person name="Otillar R.P."/>
            <person name="Pangilinan J."/>
            <person name="Peng Y."/>
            <person name="Rokas A."/>
            <person name="Rosa C.A."/>
            <person name="Scheuner C."/>
            <person name="Sibirny A.A."/>
            <person name="Slot J.C."/>
            <person name="Stielow J.B."/>
            <person name="Sun H."/>
            <person name="Kurtzman C.P."/>
            <person name="Blackwell M."/>
            <person name="Jeffries T.W."/>
            <person name="Grigoriev I.V."/>
        </authorList>
    </citation>
    <scope>NUCLEOTIDE SEQUENCE [LARGE SCALE GENOMIC DNA]</scope>
    <source>
        <strain evidence="13">NRRL Y-17796</strain>
    </source>
</reference>
<organism evidence="12 13">
    <name type="scientific">Tortispora caseinolytica NRRL Y-17796</name>
    <dbReference type="NCBI Taxonomy" id="767744"/>
    <lineage>
        <taxon>Eukaryota</taxon>
        <taxon>Fungi</taxon>
        <taxon>Dikarya</taxon>
        <taxon>Ascomycota</taxon>
        <taxon>Saccharomycotina</taxon>
        <taxon>Trigonopsidomycetes</taxon>
        <taxon>Trigonopsidales</taxon>
        <taxon>Trigonopsidaceae</taxon>
        <taxon>Tortispora</taxon>
    </lineage>
</organism>
<evidence type="ECO:0000313" key="13">
    <source>
        <dbReference type="Proteomes" id="UP000095023"/>
    </source>
</evidence>
<evidence type="ECO:0000256" key="9">
    <source>
        <dbReference type="ARBA" id="ARBA00023034"/>
    </source>
</evidence>
<dbReference type="Pfam" id="PF09325">
    <property type="entry name" value="Vps5"/>
    <property type="match status" value="1"/>
</dbReference>
<feature type="non-terminal residue" evidence="12">
    <location>
        <position position="1"/>
    </location>
</feature>
<evidence type="ECO:0000259" key="11">
    <source>
        <dbReference type="PROSITE" id="PS50195"/>
    </source>
</evidence>
<dbReference type="GO" id="GO:0042147">
    <property type="term" value="P:retrograde transport, endosome to Golgi"/>
    <property type="evidence" value="ECO:0007669"/>
    <property type="project" value="UniProtKB-ARBA"/>
</dbReference>
<dbReference type="InterPro" id="IPR015404">
    <property type="entry name" value="Vps5_C"/>
</dbReference>
<dbReference type="InterPro" id="IPR001683">
    <property type="entry name" value="PX_dom"/>
</dbReference>
<proteinExistence type="inferred from homology"/>
<dbReference type="Gene3D" id="3.30.1520.10">
    <property type="entry name" value="Phox-like domain"/>
    <property type="match status" value="1"/>
</dbReference>
<keyword evidence="9" id="KW-0333">Golgi apparatus</keyword>
<keyword evidence="5" id="KW-0813">Transport</keyword>
<keyword evidence="10" id="KW-0472">Membrane</keyword>
<dbReference type="PANTHER" id="PTHR10555">
    <property type="entry name" value="SORTING NEXIN"/>
    <property type="match status" value="1"/>
</dbReference>
<sequence>FDISVGDPTRISDITSAHIVYLVHTSTNAPEFATESSVSRRYKDFRWLYHALEDNNPGVIVPPPPEKQFVGRFDDDFIETRRIALEKMLQKIAEHPRLQLDPSFKLFLQSETFAVDAKHIVRENDVPTSSGGFMNSLGFGFAPKFVESDEWFTDTKVYAEDLAAQLGVMSKSVDAIVAQRKDLAQATSSLSESLHELAGVEISRSLSELIANLAMAEDRIKAVYERQSMQDMMTIGATIEEYICYIGSFRHTLDQRQKLFLNWQQLDAELNRKRSALDKIRRQGRTQQDKLAQQQTEVTKAEAKAAQAKVAFEEIGGVIKKEFKRLDSARKSDFHQSIETFLESAVEAQKEAIEIWETF</sequence>
<dbReference type="FunFam" id="1.20.1270.60:FF:000022">
    <property type="entry name" value="Sorting nexin 3 protein"/>
    <property type="match status" value="1"/>
</dbReference>
<dbReference type="SUPFAM" id="SSF64268">
    <property type="entry name" value="PX domain"/>
    <property type="match status" value="1"/>
</dbReference>
<comment type="similarity">
    <text evidence="4">Belongs to the sorting nexin family.</text>
</comment>
<evidence type="ECO:0000256" key="7">
    <source>
        <dbReference type="ARBA" id="ARBA00022553"/>
    </source>
</evidence>
<keyword evidence="7" id="KW-0597">Phosphoprotein</keyword>
<dbReference type="PANTHER" id="PTHR10555:SF170">
    <property type="entry name" value="FI18122P1"/>
    <property type="match status" value="1"/>
</dbReference>
<feature type="domain" description="PX" evidence="11">
    <location>
        <begin position="1"/>
        <end position="114"/>
    </location>
</feature>
<evidence type="ECO:0000256" key="1">
    <source>
        <dbReference type="ARBA" id="ARBA00004287"/>
    </source>
</evidence>
<keyword evidence="6" id="KW-0963">Cytoplasm</keyword>
<dbReference type="Gene3D" id="1.20.1270.60">
    <property type="entry name" value="Arfaptin homology (AH) domain/BAR domain"/>
    <property type="match status" value="1"/>
</dbReference>
<evidence type="ECO:0000256" key="8">
    <source>
        <dbReference type="ARBA" id="ARBA00022927"/>
    </source>
</evidence>
<dbReference type="FunFam" id="3.30.1520.10:FF:000013">
    <property type="entry name" value="Putative Sorting nexin 3"/>
    <property type="match status" value="1"/>
</dbReference>
<dbReference type="GO" id="GO:0015031">
    <property type="term" value="P:protein transport"/>
    <property type="evidence" value="ECO:0007669"/>
    <property type="project" value="UniProtKB-KW"/>
</dbReference>
<protein>
    <recommendedName>
        <fullName evidence="11">PX domain-containing protein</fullName>
    </recommendedName>
</protein>
<comment type="subcellular location">
    <subcellularLocation>
        <location evidence="2">Cytoplasm</location>
    </subcellularLocation>
    <subcellularLocation>
        <location evidence="3">Golgi apparatus</location>
    </subcellularLocation>
    <subcellularLocation>
        <location evidence="1">Membrane</location>
        <topology evidence="1">Peripheral membrane protein</topology>
        <orientation evidence="1">Cytoplasmic side</orientation>
    </subcellularLocation>
</comment>
<dbReference type="GO" id="GO:0005768">
    <property type="term" value="C:endosome"/>
    <property type="evidence" value="ECO:0007669"/>
    <property type="project" value="UniProtKB-ARBA"/>
</dbReference>
<name>A0A1E4TCW5_9ASCO</name>
<evidence type="ECO:0000256" key="3">
    <source>
        <dbReference type="ARBA" id="ARBA00004555"/>
    </source>
</evidence>
<dbReference type="GO" id="GO:0035091">
    <property type="term" value="F:phosphatidylinositol binding"/>
    <property type="evidence" value="ECO:0007669"/>
    <property type="project" value="InterPro"/>
</dbReference>
<evidence type="ECO:0000256" key="10">
    <source>
        <dbReference type="ARBA" id="ARBA00023136"/>
    </source>
</evidence>
<dbReference type="InterPro" id="IPR037868">
    <property type="entry name" value="PX_Vps5"/>
</dbReference>
<dbReference type="Proteomes" id="UP000095023">
    <property type="component" value="Unassembled WGS sequence"/>
</dbReference>
<dbReference type="OrthoDB" id="271164at2759"/>